<comment type="subcellular location">
    <subcellularLocation>
        <location evidence="1">Membrane</location>
        <topology evidence="1">Multi-pass membrane protein</topology>
    </subcellularLocation>
</comment>
<keyword evidence="6" id="KW-1133">Transmembrane helix</keyword>
<proteinExistence type="predicted"/>
<evidence type="ECO:0000256" key="4">
    <source>
        <dbReference type="SAM" id="Coils"/>
    </source>
</evidence>
<evidence type="ECO:0000313" key="7">
    <source>
        <dbReference type="EMBL" id="KAA8578487.1"/>
    </source>
</evidence>
<sequence length="211" mass="24800">MQNMEATESNAQPQNSIVEEVRVPKEERRSRQKESASTCPNHSWITQLQSLSDDIRLREDTLDEDEEQFFRELTAKYLQPLPENKKEQKQMANNLNELRNKINFIYFILNAFWLISTFTLQLLNSTPFIQVPKLDINLNYTGEYVAIEPLGFMFILTFIFLVFIQFLAMLYHRIQTLIHYVEDEESDEESDDDEDLVFSRVLNSYGGGILV</sequence>
<dbReference type="GO" id="GO:0004100">
    <property type="term" value="F:chitin synthase activity"/>
    <property type="evidence" value="ECO:0007669"/>
    <property type="project" value="InterPro"/>
</dbReference>
<evidence type="ECO:0000256" key="6">
    <source>
        <dbReference type="SAM" id="Phobius"/>
    </source>
</evidence>
<feature type="coiled-coil region" evidence="4">
    <location>
        <begin position="48"/>
        <end position="101"/>
    </location>
</feature>
<dbReference type="PANTHER" id="PTHR22914:SF42">
    <property type="entry name" value="CHITIN SYNTHASE"/>
    <property type="match status" value="1"/>
</dbReference>
<evidence type="ECO:0000256" key="1">
    <source>
        <dbReference type="ARBA" id="ARBA00004141"/>
    </source>
</evidence>
<evidence type="ECO:0000256" key="3">
    <source>
        <dbReference type="ARBA" id="ARBA00023136"/>
    </source>
</evidence>
<feature type="compositionally biased region" description="Polar residues" evidence="5">
    <location>
        <begin position="1"/>
        <end position="17"/>
    </location>
</feature>
<dbReference type="Proteomes" id="UP000327493">
    <property type="component" value="Unassembled WGS sequence"/>
</dbReference>
<accession>A0A5J5CA12</accession>
<keyword evidence="4" id="KW-0175">Coiled coil</keyword>
<keyword evidence="3 6" id="KW-0472">Membrane</keyword>
<keyword evidence="8" id="KW-1185">Reference proteome</keyword>
<feature type="transmembrane region" description="Helical" evidence="6">
    <location>
        <begin position="150"/>
        <end position="171"/>
    </location>
</feature>
<evidence type="ECO:0000256" key="2">
    <source>
        <dbReference type="ARBA" id="ARBA00022692"/>
    </source>
</evidence>
<feature type="transmembrane region" description="Helical" evidence="6">
    <location>
        <begin position="104"/>
        <end position="123"/>
    </location>
</feature>
<dbReference type="PANTHER" id="PTHR22914">
    <property type="entry name" value="CHITIN SYNTHASE"/>
    <property type="match status" value="1"/>
</dbReference>
<dbReference type="InterPro" id="IPR004835">
    <property type="entry name" value="Chitin_synth"/>
</dbReference>
<dbReference type="GO" id="GO:0006031">
    <property type="term" value="P:chitin biosynthetic process"/>
    <property type="evidence" value="ECO:0007669"/>
    <property type="project" value="TreeGrafter"/>
</dbReference>
<name>A0A5J5CA12_9PERO</name>
<keyword evidence="2 6" id="KW-0812">Transmembrane</keyword>
<dbReference type="AlphaFoldDB" id="A0A5J5CA12"/>
<evidence type="ECO:0000256" key="5">
    <source>
        <dbReference type="SAM" id="MobiDB-lite"/>
    </source>
</evidence>
<dbReference type="EMBL" id="VOFY01000609">
    <property type="protein sequence ID" value="KAA8578487.1"/>
    <property type="molecule type" value="Genomic_DNA"/>
</dbReference>
<organism evidence="7 8">
    <name type="scientific">Etheostoma spectabile</name>
    <name type="common">orangethroat darter</name>
    <dbReference type="NCBI Taxonomy" id="54343"/>
    <lineage>
        <taxon>Eukaryota</taxon>
        <taxon>Metazoa</taxon>
        <taxon>Chordata</taxon>
        <taxon>Craniata</taxon>
        <taxon>Vertebrata</taxon>
        <taxon>Euteleostomi</taxon>
        <taxon>Actinopterygii</taxon>
        <taxon>Neopterygii</taxon>
        <taxon>Teleostei</taxon>
        <taxon>Neoteleostei</taxon>
        <taxon>Acanthomorphata</taxon>
        <taxon>Eupercaria</taxon>
        <taxon>Perciformes</taxon>
        <taxon>Percoidei</taxon>
        <taxon>Percidae</taxon>
        <taxon>Etheostomatinae</taxon>
        <taxon>Etheostoma</taxon>
    </lineage>
</organism>
<feature type="region of interest" description="Disordered" evidence="5">
    <location>
        <begin position="1"/>
        <end position="42"/>
    </location>
</feature>
<protein>
    <submittedName>
        <fullName evidence="7">Uncharacterized protein</fullName>
    </submittedName>
</protein>
<comment type="caution">
    <text evidence="7">The sequence shown here is derived from an EMBL/GenBank/DDBJ whole genome shotgun (WGS) entry which is preliminary data.</text>
</comment>
<feature type="compositionally biased region" description="Basic and acidic residues" evidence="5">
    <location>
        <begin position="19"/>
        <end position="34"/>
    </location>
</feature>
<gene>
    <name evidence="7" type="ORF">FQN60_007057</name>
</gene>
<dbReference type="GO" id="GO:0016020">
    <property type="term" value="C:membrane"/>
    <property type="evidence" value="ECO:0007669"/>
    <property type="project" value="UniProtKB-SubCell"/>
</dbReference>
<dbReference type="GO" id="GO:0071944">
    <property type="term" value="C:cell periphery"/>
    <property type="evidence" value="ECO:0007669"/>
    <property type="project" value="TreeGrafter"/>
</dbReference>
<evidence type="ECO:0000313" key="8">
    <source>
        <dbReference type="Proteomes" id="UP000327493"/>
    </source>
</evidence>
<reference evidence="7 8" key="1">
    <citation type="submission" date="2019-08" db="EMBL/GenBank/DDBJ databases">
        <title>A chromosome-level genome assembly, high-density linkage maps, and genome scans reveal the genomic architecture of hybrid incompatibilities underlying speciation via character displacement in darters (Percidae: Etheostominae).</title>
        <authorList>
            <person name="Moran R.L."/>
            <person name="Catchen J.M."/>
            <person name="Fuller R.C."/>
        </authorList>
    </citation>
    <scope>NUCLEOTIDE SEQUENCE [LARGE SCALE GENOMIC DNA]</scope>
    <source>
        <strain evidence="7">EspeVRDwgs_2016</strain>
        <tissue evidence="7">Muscle</tissue>
    </source>
</reference>